<reference evidence="2" key="1">
    <citation type="submission" date="2022-10" db="EMBL/GenBank/DDBJ databases">
        <title>Chitinophaga sp. nov., isolated from soil.</title>
        <authorList>
            <person name="Jeon C.O."/>
        </authorList>
    </citation>
    <scope>NUCLEOTIDE SEQUENCE</scope>
    <source>
        <strain evidence="2">R8</strain>
    </source>
</reference>
<keyword evidence="3" id="KW-1185">Reference proteome</keyword>
<dbReference type="InterPro" id="IPR038670">
    <property type="entry name" value="HslJ-like_sf"/>
</dbReference>
<accession>A0ABY6J6I4</accession>
<evidence type="ECO:0000259" key="1">
    <source>
        <dbReference type="Pfam" id="PF03724"/>
    </source>
</evidence>
<dbReference type="Gene3D" id="2.40.128.270">
    <property type="match status" value="1"/>
</dbReference>
<dbReference type="EMBL" id="CP107006">
    <property type="protein sequence ID" value="UYQ95288.1"/>
    <property type="molecule type" value="Genomic_DNA"/>
</dbReference>
<dbReference type="PANTHER" id="PTHR35535">
    <property type="entry name" value="HEAT SHOCK PROTEIN HSLJ"/>
    <property type="match status" value="1"/>
</dbReference>
<dbReference type="InterPro" id="IPR053147">
    <property type="entry name" value="Hsp_HslJ-like"/>
</dbReference>
<dbReference type="RefSeq" id="WP_264283052.1">
    <property type="nucleotide sequence ID" value="NZ_CP107006.1"/>
</dbReference>
<name>A0ABY6J6I4_9BACT</name>
<organism evidence="2 3">
    <name type="scientific">Chitinophaga horti</name>
    <dbReference type="NCBI Taxonomy" id="2920382"/>
    <lineage>
        <taxon>Bacteria</taxon>
        <taxon>Pseudomonadati</taxon>
        <taxon>Bacteroidota</taxon>
        <taxon>Chitinophagia</taxon>
        <taxon>Chitinophagales</taxon>
        <taxon>Chitinophagaceae</taxon>
        <taxon>Chitinophaga</taxon>
    </lineage>
</organism>
<protein>
    <submittedName>
        <fullName evidence="2">META domain-containing protein</fullName>
    </submittedName>
</protein>
<feature type="domain" description="DUF306" evidence="1">
    <location>
        <begin position="27"/>
        <end position="133"/>
    </location>
</feature>
<sequence length="134" mass="14368">MRTLFIALTALVLGSCASSKKGAAAEADLYGKEWKLMELNGKQVNTTAERLPTIKFEKEGARVSGFAGCNRMMGTFTINAEKLIFSPLAATKMACMDDNVETEYLAALSGVNTFSVDAGMLQLQAGDTVLAKFK</sequence>
<dbReference type="Proteomes" id="UP001162741">
    <property type="component" value="Chromosome"/>
</dbReference>
<dbReference type="InterPro" id="IPR005184">
    <property type="entry name" value="DUF306_Meta_HslJ"/>
</dbReference>
<proteinExistence type="predicted"/>
<dbReference type="PROSITE" id="PS51257">
    <property type="entry name" value="PROKAR_LIPOPROTEIN"/>
    <property type="match status" value="1"/>
</dbReference>
<evidence type="ECO:0000313" key="2">
    <source>
        <dbReference type="EMBL" id="UYQ95288.1"/>
    </source>
</evidence>
<dbReference type="PANTHER" id="PTHR35535:SF1">
    <property type="entry name" value="HEAT SHOCK PROTEIN HSLJ"/>
    <property type="match status" value="1"/>
</dbReference>
<evidence type="ECO:0000313" key="3">
    <source>
        <dbReference type="Proteomes" id="UP001162741"/>
    </source>
</evidence>
<dbReference type="Pfam" id="PF03724">
    <property type="entry name" value="META"/>
    <property type="match status" value="1"/>
</dbReference>
<gene>
    <name evidence="2" type="ORF">MKQ68_09285</name>
</gene>